<evidence type="ECO:0000313" key="2">
    <source>
        <dbReference type="EMBL" id="SDK73552.1"/>
    </source>
</evidence>
<name>A0A1G9EBJ5_9PROT</name>
<proteinExistence type="predicted"/>
<dbReference type="STRING" id="492660.SAMN05192566_2285"/>
<dbReference type="Proteomes" id="UP000198629">
    <property type="component" value="Unassembled WGS sequence"/>
</dbReference>
<reference evidence="3" key="1">
    <citation type="submission" date="2016-10" db="EMBL/GenBank/DDBJ databases">
        <authorList>
            <person name="Varghese N."/>
            <person name="Submissions S."/>
        </authorList>
    </citation>
    <scope>NUCLEOTIDE SEQUENCE [LARGE SCALE GENOMIC DNA]</scope>
    <source>
        <strain evidence="3">CBMB127</strain>
    </source>
</reference>
<keyword evidence="3" id="KW-1185">Reference proteome</keyword>
<evidence type="ECO:0000313" key="3">
    <source>
        <dbReference type="Proteomes" id="UP000198629"/>
    </source>
</evidence>
<keyword evidence="1" id="KW-0812">Transmembrane</keyword>
<feature type="transmembrane region" description="Helical" evidence="1">
    <location>
        <begin position="217"/>
        <end position="237"/>
    </location>
</feature>
<protein>
    <submittedName>
        <fullName evidence="2">Uncharacterized protein</fullName>
    </submittedName>
</protein>
<accession>A0A1G9EBJ5</accession>
<dbReference type="EMBL" id="FNFX01000004">
    <property type="protein sequence ID" value="SDK73552.1"/>
    <property type="molecule type" value="Genomic_DNA"/>
</dbReference>
<keyword evidence="1" id="KW-0472">Membrane</keyword>
<organism evidence="2 3">
    <name type="scientific">Methylophilus rhizosphaerae</name>
    <dbReference type="NCBI Taxonomy" id="492660"/>
    <lineage>
        <taxon>Bacteria</taxon>
        <taxon>Pseudomonadati</taxon>
        <taxon>Pseudomonadota</taxon>
        <taxon>Betaproteobacteria</taxon>
        <taxon>Nitrosomonadales</taxon>
        <taxon>Methylophilaceae</taxon>
        <taxon>Methylophilus</taxon>
    </lineage>
</organism>
<sequence length="244" mass="26775">MTHLHRLQWNHRSHWLMMAGLILCLSLMTGLVHQPVHAAFGIANPKHEQAMLWPLLPGESVNSLAVKLYPQSPVLQQRFVQQSITLSRSRGILLTADQRAKSAQLIAVPNAQTLHTITHRIKKADEVDTEAFTAPAGLVMSVQLTQASQNSGWHIPALTLPALHLPEAVSLKGYSFSVANLAGRVTAVKTHIVETYQTNARAIARTPVKRLYQQPQLAVIVGSAVLLLVLSLGWGVLEARRSTQ</sequence>
<evidence type="ECO:0000256" key="1">
    <source>
        <dbReference type="SAM" id="Phobius"/>
    </source>
</evidence>
<dbReference type="AlphaFoldDB" id="A0A1G9EBJ5"/>
<gene>
    <name evidence="2" type="ORF">SAMN05192566_2285</name>
</gene>
<keyword evidence="1" id="KW-1133">Transmembrane helix</keyword>